<name>A0A0A9GG47_ARUDO</name>
<organism evidence="2">
    <name type="scientific">Arundo donax</name>
    <name type="common">Giant reed</name>
    <name type="synonym">Donax arundinaceus</name>
    <dbReference type="NCBI Taxonomy" id="35708"/>
    <lineage>
        <taxon>Eukaryota</taxon>
        <taxon>Viridiplantae</taxon>
        <taxon>Streptophyta</taxon>
        <taxon>Embryophyta</taxon>
        <taxon>Tracheophyta</taxon>
        <taxon>Spermatophyta</taxon>
        <taxon>Magnoliopsida</taxon>
        <taxon>Liliopsida</taxon>
        <taxon>Poales</taxon>
        <taxon>Poaceae</taxon>
        <taxon>PACMAD clade</taxon>
        <taxon>Arundinoideae</taxon>
        <taxon>Arundineae</taxon>
        <taxon>Arundo</taxon>
    </lineage>
</organism>
<sequence>MYSDSELEDQLCTHEETEKGNLRTSPGRTMLPGSSPWS</sequence>
<evidence type="ECO:0000313" key="2">
    <source>
        <dbReference type="EMBL" id="JAE19598.1"/>
    </source>
</evidence>
<protein>
    <submittedName>
        <fullName evidence="2">Fms interacting protein, putative</fullName>
    </submittedName>
</protein>
<evidence type="ECO:0000256" key="1">
    <source>
        <dbReference type="SAM" id="MobiDB-lite"/>
    </source>
</evidence>
<reference evidence="2" key="1">
    <citation type="submission" date="2014-09" db="EMBL/GenBank/DDBJ databases">
        <authorList>
            <person name="Magalhaes I.L.F."/>
            <person name="Oliveira U."/>
            <person name="Santos F.R."/>
            <person name="Vidigal T.H.D.A."/>
            <person name="Brescovit A.D."/>
            <person name="Santos A.J."/>
        </authorList>
    </citation>
    <scope>NUCLEOTIDE SEQUENCE</scope>
    <source>
        <tissue evidence="2">Shoot tissue taken approximately 20 cm above the soil surface</tissue>
    </source>
</reference>
<dbReference type="EMBL" id="GBRH01178298">
    <property type="protein sequence ID" value="JAE19598.1"/>
    <property type="molecule type" value="Transcribed_RNA"/>
</dbReference>
<dbReference type="AlphaFoldDB" id="A0A0A9GG47"/>
<feature type="compositionally biased region" description="Basic and acidic residues" evidence="1">
    <location>
        <begin position="11"/>
        <end position="21"/>
    </location>
</feature>
<accession>A0A0A9GG47</accession>
<feature type="region of interest" description="Disordered" evidence="1">
    <location>
        <begin position="1"/>
        <end position="38"/>
    </location>
</feature>
<proteinExistence type="predicted"/>
<reference evidence="2" key="2">
    <citation type="journal article" date="2015" name="Data Brief">
        <title>Shoot transcriptome of the giant reed, Arundo donax.</title>
        <authorList>
            <person name="Barrero R.A."/>
            <person name="Guerrero F.D."/>
            <person name="Moolhuijzen P."/>
            <person name="Goolsby J.A."/>
            <person name="Tidwell J."/>
            <person name="Bellgard S.E."/>
            <person name="Bellgard M.I."/>
        </authorList>
    </citation>
    <scope>NUCLEOTIDE SEQUENCE</scope>
    <source>
        <tissue evidence="2">Shoot tissue taken approximately 20 cm above the soil surface</tissue>
    </source>
</reference>